<proteinExistence type="inferred from homology"/>
<keyword evidence="16" id="KW-1185">Reference proteome</keyword>
<dbReference type="InterPro" id="IPR051014">
    <property type="entry name" value="Cation_Transport_ATPase_IB"/>
</dbReference>
<dbReference type="SFLD" id="SFLDF00027">
    <property type="entry name" value="p-type_atpase"/>
    <property type="match status" value="1"/>
</dbReference>
<dbReference type="InterPro" id="IPR036163">
    <property type="entry name" value="HMA_dom_sf"/>
</dbReference>
<dbReference type="InterPro" id="IPR008250">
    <property type="entry name" value="ATPase_P-typ_transduc_dom_A_sf"/>
</dbReference>
<evidence type="ECO:0000256" key="11">
    <source>
        <dbReference type="ARBA" id="ARBA00039103"/>
    </source>
</evidence>
<dbReference type="NCBIfam" id="TIGR01494">
    <property type="entry name" value="ATPase_P-type"/>
    <property type="match status" value="1"/>
</dbReference>
<evidence type="ECO:0000256" key="2">
    <source>
        <dbReference type="ARBA" id="ARBA00006024"/>
    </source>
</evidence>
<evidence type="ECO:0000256" key="4">
    <source>
        <dbReference type="ARBA" id="ARBA00022692"/>
    </source>
</evidence>
<dbReference type="InterPro" id="IPR044492">
    <property type="entry name" value="P_typ_ATPase_HD_dom"/>
</dbReference>
<feature type="transmembrane region" description="Helical" evidence="13">
    <location>
        <begin position="111"/>
        <end position="130"/>
    </location>
</feature>
<dbReference type="Gene3D" id="3.40.1110.10">
    <property type="entry name" value="Calcium-transporting ATPase, cytoplasmic domain N"/>
    <property type="match status" value="1"/>
</dbReference>
<keyword evidence="4 13" id="KW-0812">Transmembrane</keyword>
<feature type="transmembrane region" description="Helical" evidence="13">
    <location>
        <begin position="667"/>
        <end position="686"/>
    </location>
</feature>
<feature type="domain" description="HMA" evidence="14">
    <location>
        <begin position="1"/>
        <end position="67"/>
    </location>
</feature>
<evidence type="ECO:0000256" key="8">
    <source>
        <dbReference type="ARBA" id="ARBA00022967"/>
    </source>
</evidence>
<keyword evidence="5 13" id="KW-0479">Metal-binding</keyword>
<dbReference type="PANTHER" id="PTHR48085:SF5">
    <property type="entry name" value="CADMIUM_ZINC-TRANSPORTING ATPASE HMA4-RELATED"/>
    <property type="match status" value="1"/>
</dbReference>
<dbReference type="SUPFAM" id="SSF81665">
    <property type="entry name" value="Calcium ATPase, transmembrane domain M"/>
    <property type="match status" value="1"/>
</dbReference>
<evidence type="ECO:0000256" key="1">
    <source>
        <dbReference type="ARBA" id="ARBA00004651"/>
    </source>
</evidence>
<dbReference type="PROSITE" id="PS00154">
    <property type="entry name" value="ATPASE_E1_E2"/>
    <property type="match status" value="1"/>
</dbReference>
<dbReference type="PANTHER" id="PTHR48085">
    <property type="entry name" value="CADMIUM/ZINC-TRANSPORTING ATPASE HMA2-RELATED"/>
    <property type="match status" value="1"/>
</dbReference>
<dbReference type="GO" id="GO:0046872">
    <property type="term" value="F:metal ion binding"/>
    <property type="evidence" value="ECO:0007669"/>
    <property type="project" value="UniProtKB-KW"/>
</dbReference>
<dbReference type="Pfam" id="PF00702">
    <property type="entry name" value="Hydrolase"/>
    <property type="match status" value="1"/>
</dbReference>
<dbReference type="PRINTS" id="PR00119">
    <property type="entry name" value="CATATPASE"/>
</dbReference>
<dbReference type="GO" id="GO:0005886">
    <property type="term" value="C:plasma membrane"/>
    <property type="evidence" value="ECO:0007669"/>
    <property type="project" value="UniProtKB-SubCell"/>
</dbReference>
<dbReference type="FunFam" id="2.70.150.10:FF:000002">
    <property type="entry name" value="Copper-transporting ATPase 1, putative"/>
    <property type="match status" value="1"/>
</dbReference>
<dbReference type="NCBIfam" id="TIGR01512">
    <property type="entry name" value="ATPase-IB2_Cd"/>
    <property type="match status" value="1"/>
</dbReference>
<keyword evidence="9 13" id="KW-1133">Transmembrane helix</keyword>
<keyword evidence="10 13" id="KW-0472">Membrane</keyword>
<evidence type="ECO:0000256" key="3">
    <source>
        <dbReference type="ARBA" id="ARBA00022539"/>
    </source>
</evidence>
<dbReference type="Proteomes" id="UP000184423">
    <property type="component" value="Unassembled WGS sequence"/>
</dbReference>
<evidence type="ECO:0000256" key="9">
    <source>
        <dbReference type="ARBA" id="ARBA00022989"/>
    </source>
</evidence>
<dbReference type="InterPro" id="IPR018303">
    <property type="entry name" value="ATPase_P-typ_P_site"/>
</dbReference>
<keyword evidence="3" id="KW-0104">Cadmium</keyword>
<dbReference type="InterPro" id="IPR059000">
    <property type="entry name" value="ATPase_P-type_domA"/>
</dbReference>
<evidence type="ECO:0000259" key="14">
    <source>
        <dbReference type="PROSITE" id="PS50846"/>
    </source>
</evidence>
<feature type="transmembrane region" description="Helical" evidence="13">
    <location>
        <begin position="643"/>
        <end position="661"/>
    </location>
</feature>
<dbReference type="EMBL" id="FQVG01000025">
    <property type="protein sequence ID" value="SHE95092.1"/>
    <property type="molecule type" value="Genomic_DNA"/>
</dbReference>
<feature type="transmembrane region" description="Helical" evidence="13">
    <location>
        <begin position="311"/>
        <end position="332"/>
    </location>
</feature>
<dbReference type="SUPFAM" id="SSF55008">
    <property type="entry name" value="HMA, heavy metal-associated domain"/>
    <property type="match status" value="1"/>
</dbReference>
<reference evidence="16" key="1">
    <citation type="submission" date="2016-11" db="EMBL/GenBank/DDBJ databases">
        <authorList>
            <person name="Varghese N."/>
            <person name="Submissions S."/>
        </authorList>
    </citation>
    <scope>NUCLEOTIDE SEQUENCE [LARGE SCALE GENOMIC DNA]</scope>
    <source>
        <strain evidence="16">DSM 10124</strain>
    </source>
</reference>
<dbReference type="SFLD" id="SFLDG00002">
    <property type="entry name" value="C1.7:_P-type_atpase_like"/>
    <property type="match status" value="1"/>
</dbReference>
<keyword evidence="6 13" id="KW-0547">Nucleotide-binding</keyword>
<evidence type="ECO:0000256" key="12">
    <source>
        <dbReference type="ARBA" id="ARBA00049338"/>
    </source>
</evidence>
<dbReference type="PRINTS" id="PR00941">
    <property type="entry name" value="CDATPASE"/>
</dbReference>
<feature type="transmembrane region" description="Helical" evidence="13">
    <location>
        <begin position="88"/>
        <end position="104"/>
    </location>
</feature>
<gene>
    <name evidence="15" type="ORF">SAMN02746091_01457</name>
</gene>
<accession>A0A1M4XPD9</accession>
<dbReference type="GO" id="GO:0016887">
    <property type="term" value="F:ATP hydrolysis activity"/>
    <property type="evidence" value="ECO:0007669"/>
    <property type="project" value="InterPro"/>
</dbReference>
<keyword evidence="7 13" id="KW-0067">ATP-binding</keyword>
<sequence>MKYEYYLEGLGCANCAAKMEKRIKEIEGVEFASIDFVNKKLIIETKNVESVSKEAENIIKSIESHVNMVSINNLEEKLEEKEELKSKFIQYLIGIVLFLIMIFSKNQSIKLVFAFISYILIGGDIVLKALKNIIKGQIFDENFLMTVATFGAFLIGEYPEAISVMLFYKIGETLQDMAVDKSRKSIKNLLKLKAEFANLLKDNNPIKVKPEELKIDDVILVKAGERIPVDGVVVEGVSSLDTSALTGETMPYFVNEGKEVLSGSINLDGIIKVKVTKPYKDSTVKRILDLVENAAANKAKTENFITKFARYYTPVVVGLSFLLSVLPPFLGYGTYKEWIYRALIFLVVSCPCALVISIPLSFFSGIGLASKRGILIKGSNYIEALCDLKTVVFDKTGTLTLGKFKVSDIMPMNGFNKEDVLKYAAYVESFSNHPIAVSIVKEYGEYIDKTKVNELKEIAGQGLIAVVEGKKVIVGNLNLMKLNGVKVLEELSGTVVFVAVEGILAGYIIISDTIKGSSKQVIEALNKLNIDTVMLTGDNKNSAENVAGQLGIKQYYYGLLPQDKVQRFNQIKKETLGNVAFVGDGINDAPVLKISDVGIAMGALGQDAAIEAADIVITNDEIEKVYEAINISKYTRKIVWQNIILALSVKILVLILAALGLSNMWEAVFADVGVALLAVLNSRRILKIDY</sequence>
<dbReference type="EC" id="7.2.2.21" evidence="11"/>
<dbReference type="SUPFAM" id="SSF56784">
    <property type="entry name" value="HAD-like"/>
    <property type="match status" value="1"/>
</dbReference>
<comment type="similarity">
    <text evidence="2 13">Belongs to the cation transport ATPase (P-type) (TC 3.A.3) family. Type IB subfamily.</text>
</comment>
<keyword evidence="8" id="KW-1278">Translocase</keyword>
<comment type="subcellular location">
    <subcellularLocation>
        <location evidence="1">Cell membrane</location>
        <topology evidence="1">Multi-pass membrane protein</topology>
    </subcellularLocation>
</comment>
<dbReference type="InterPro" id="IPR023299">
    <property type="entry name" value="ATPase_P-typ_cyto_dom_N"/>
</dbReference>
<dbReference type="InterPro" id="IPR023298">
    <property type="entry name" value="ATPase_P-typ_TM_dom_sf"/>
</dbReference>
<evidence type="ECO:0000313" key="16">
    <source>
        <dbReference type="Proteomes" id="UP000184423"/>
    </source>
</evidence>
<dbReference type="PROSITE" id="PS50846">
    <property type="entry name" value="HMA_2"/>
    <property type="match status" value="1"/>
</dbReference>
<dbReference type="Pfam" id="PF00403">
    <property type="entry name" value="HMA"/>
    <property type="match status" value="1"/>
</dbReference>
<evidence type="ECO:0000256" key="7">
    <source>
        <dbReference type="ARBA" id="ARBA00022840"/>
    </source>
</evidence>
<evidence type="ECO:0000256" key="10">
    <source>
        <dbReference type="ARBA" id="ARBA00023136"/>
    </source>
</evidence>
<dbReference type="InterPro" id="IPR001757">
    <property type="entry name" value="P_typ_ATPase"/>
</dbReference>
<dbReference type="InterPro" id="IPR036412">
    <property type="entry name" value="HAD-like_sf"/>
</dbReference>
<dbReference type="CDD" id="cd07548">
    <property type="entry name" value="P-type_ATPase-Cd_Zn_Co_like"/>
    <property type="match status" value="1"/>
</dbReference>
<dbReference type="NCBIfam" id="TIGR01525">
    <property type="entry name" value="ATPase-IB_hvy"/>
    <property type="match status" value="1"/>
</dbReference>
<dbReference type="SUPFAM" id="SSF81653">
    <property type="entry name" value="Calcium ATPase, transduction domain A"/>
    <property type="match status" value="1"/>
</dbReference>
<dbReference type="InterPro" id="IPR006121">
    <property type="entry name" value="HMA_dom"/>
</dbReference>
<evidence type="ECO:0000256" key="13">
    <source>
        <dbReference type="RuleBase" id="RU362081"/>
    </source>
</evidence>
<dbReference type="SFLD" id="SFLDS00003">
    <property type="entry name" value="Haloacid_Dehalogenase"/>
    <property type="match status" value="1"/>
</dbReference>
<feature type="transmembrane region" description="Helical" evidence="13">
    <location>
        <begin position="142"/>
        <end position="168"/>
    </location>
</feature>
<dbReference type="Gene3D" id="2.70.150.10">
    <property type="entry name" value="Calcium-transporting ATPase, cytoplasmic transduction domain A"/>
    <property type="match status" value="1"/>
</dbReference>
<dbReference type="Gene3D" id="3.40.50.1000">
    <property type="entry name" value="HAD superfamily/HAD-like"/>
    <property type="match status" value="1"/>
</dbReference>
<dbReference type="InterPro" id="IPR027256">
    <property type="entry name" value="P-typ_ATPase_IB"/>
</dbReference>
<keyword evidence="13" id="KW-1003">Cell membrane</keyword>
<dbReference type="CDD" id="cd00371">
    <property type="entry name" value="HMA"/>
    <property type="match status" value="1"/>
</dbReference>
<dbReference type="AlphaFoldDB" id="A0A1M4XPD9"/>
<evidence type="ECO:0000313" key="15">
    <source>
        <dbReference type="EMBL" id="SHE95092.1"/>
    </source>
</evidence>
<organism evidence="15 16">
    <name type="scientific">Caloramator proteoclasticus DSM 10124</name>
    <dbReference type="NCBI Taxonomy" id="1121262"/>
    <lineage>
        <taxon>Bacteria</taxon>
        <taxon>Bacillati</taxon>
        <taxon>Bacillota</taxon>
        <taxon>Clostridia</taxon>
        <taxon>Eubacteriales</taxon>
        <taxon>Clostridiaceae</taxon>
        <taxon>Caloramator</taxon>
    </lineage>
</organism>
<dbReference type="Pfam" id="PF00122">
    <property type="entry name" value="E1-E2_ATPase"/>
    <property type="match status" value="1"/>
</dbReference>
<dbReference type="Gene3D" id="3.30.70.100">
    <property type="match status" value="1"/>
</dbReference>
<evidence type="ECO:0000256" key="5">
    <source>
        <dbReference type="ARBA" id="ARBA00022723"/>
    </source>
</evidence>
<dbReference type="GO" id="GO:0005524">
    <property type="term" value="F:ATP binding"/>
    <property type="evidence" value="ECO:0007669"/>
    <property type="project" value="UniProtKB-UniRule"/>
</dbReference>
<dbReference type="GO" id="GO:0008551">
    <property type="term" value="F:P-type cadmium transporter activity"/>
    <property type="evidence" value="ECO:0007669"/>
    <property type="project" value="UniProtKB-EC"/>
</dbReference>
<comment type="catalytic activity">
    <reaction evidence="12">
        <text>Cd(2+)(in) + ATP + H2O = Cd(2+)(out) + ADP + phosphate + H(+)</text>
        <dbReference type="Rhea" id="RHEA:12132"/>
        <dbReference type="ChEBI" id="CHEBI:15377"/>
        <dbReference type="ChEBI" id="CHEBI:15378"/>
        <dbReference type="ChEBI" id="CHEBI:30616"/>
        <dbReference type="ChEBI" id="CHEBI:43474"/>
        <dbReference type="ChEBI" id="CHEBI:48775"/>
        <dbReference type="ChEBI" id="CHEBI:456216"/>
        <dbReference type="EC" id="7.2.2.21"/>
    </reaction>
</comment>
<feature type="transmembrane region" description="Helical" evidence="13">
    <location>
        <begin position="338"/>
        <end position="363"/>
    </location>
</feature>
<name>A0A1M4XPD9_9CLOT</name>
<dbReference type="InterPro" id="IPR023214">
    <property type="entry name" value="HAD_sf"/>
</dbReference>
<evidence type="ECO:0000256" key="6">
    <source>
        <dbReference type="ARBA" id="ARBA00022741"/>
    </source>
</evidence>
<protein>
    <recommendedName>
        <fullName evidence="11">Cd(2+)-exporting ATPase</fullName>
        <ecNumber evidence="11">7.2.2.21</ecNumber>
    </recommendedName>
</protein>